<dbReference type="SUPFAM" id="SSF52402">
    <property type="entry name" value="Adenine nucleotide alpha hydrolases-like"/>
    <property type="match status" value="1"/>
</dbReference>
<dbReference type="GO" id="GO:0016787">
    <property type="term" value="F:hydrolase activity"/>
    <property type="evidence" value="ECO:0007669"/>
    <property type="project" value="UniProtKB-KW"/>
</dbReference>
<dbReference type="AlphaFoldDB" id="A0AAP2D973"/>
<feature type="domain" description="Diphthamide synthase" evidence="1">
    <location>
        <begin position="8"/>
        <end position="204"/>
    </location>
</feature>
<evidence type="ECO:0000313" key="2">
    <source>
        <dbReference type="EMBL" id="MBT1687554.1"/>
    </source>
</evidence>
<dbReference type="InterPro" id="IPR002761">
    <property type="entry name" value="Diphthami_syn_dom"/>
</dbReference>
<evidence type="ECO:0000259" key="1">
    <source>
        <dbReference type="Pfam" id="PF01902"/>
    </source>
</evidence>
<accession>A0AAP2D973</accession>
<dbReference type="Gene3D" id="3.40.50.620">
    <property type="entry name" value="HUPs"/>
    <property type="match status" value="1"/>
</dbReference>
<comment type="caution">
    <text evidence="2">The sequence shown here is derived from an EMBL/GenBank/DDBJ whole genome shotgun (WGS) entry which is preliminary data.</text>
</comment>
<gene>
    <name evidence="2" type="ORF">KK078_13365</name>
</gene>
<proteinExistence type="predicted"/>
<dbReference type="RefSeq" id="WP_254090784.1">
    <property type="nucleotide sequence ID" value="NZ_JAHESC010000017.1"/>
</dbReference>
<dbReference type="Gene3D" id="3.90.1490.10">
    <property type="entry name" value="putative n-type atp pyrophosphatase, domain 2"/>
    <property type="match status" value="1"/>
</dbReference>
<sequence>MQQTKKNVTISWSGGKDATFALHKLLATGEYNVVHLHTVVGATTRRVGLHGVREELIDQQAACLDIPLHKLYLPEAPDHGAYETLMQDFYRECTATGIEAVVFGDIFLEDLRAYREAMLGAAGLKGIYPLWAISSEKLLNDFLTAGYKTVLCSANASWFMPGRLGVTVDHSFAASLPAGVDCCGENGEFHTLVYDGPLFKTPLSFWAGEVVKRSYTFQKVTASGEPEPSSLDFWFRDLVPL</sequence>
<keyword evidence="3" id="KW-1185">Reference proteome</keyword>
<evidence type="ECO:0000313" key="3">
    <source>
        <dbReference type="Proteomes" id="UP001319180"/>
    </source>
</evidence>
<dbReference type="EMBL" id="JAHESC010000017">
    <property type="protein sequence ID" value="MBT1687554.1"/>
    <property type="molecule type" value="Genomic_DNA"/>
</dbReference>
<dbReference type="Proteomes" id="UP001319180">
    <property type="component" value="Unassembled WGS sequence"/>
</dbReference>
<keyword evidence="2" id="KW-0378">Hydrolase</keyword>
<organism evidence="2 3">
    <name type="scientific">Dawidia soli</name>
    <dbReference type="NCBI Taxonomy" id="2782352"/>
    <lineage>
        <taxon>Bacteria</taxon>
        <taxon>Pseudomonadati</taxon>
        <taxon>Bacteroidota</taxon>
        <taxon>Cytophagia</taxon>
        <taxon>Cytophagales</taxon>
        <taxon>Chryseotaleaceae</taxon>
        <taxon>Dawidia</taxon>
    </lineage>
</organism>
<dbReference type="CDD" id="cd01994">
    <property type="entry name" value="AANH_PF0828-like"/>
    <property type="match status" value="1"/>
</dbReference>
<name>A0AAP2D973_9BACT</name>
<reference evidence="2 3" key="1">
    <citation type="submission" date="2021-05" db="EMBL/GenBank/DDBJ databases">
        <title>A Polyphasic approach of four new species of the genus Ohtaekwangia: Ohtaekwangia histidinii sp. nov., Ohtaekwangia cretensis sp. nov., Ohtaekwangia indiensis sp. nov., Ohtaekwangia reichenbachii sp. nov. from diverse environment.</title>
        <authorList>
            <person name="Octaviana S."/>
        </authorList>
    </citation>
    <scope>NUCLEOTIDE SEQUENCE [LARGE SCALE GENOMIC DNA]</scope>
    <source>
        <strain evidence="2 3">PWU37</strain>
    </source>
</reference>
<dbReference type="InterPro" id="IPR014729">
    <property type="entry name" value="Rossmann-like_a/b/a_fold"/>
</dbReference>
<protein>
    <submittedName>
        <fullName evidence="2">Adenine nucleotide alpha hydrolase</fullName>
    </submittedName>
</protein>
<dbReference type="Pfam" id="PF01902">
    <property type="entry name" value="Diphthami_syn_2"/>
    <property type="match status" value="1"/>
</dbReference>